<keyword evidence="3" id="KW-1185">Reference proteome</keyword>
<evidence type="ECO:0000313" key="3">
    <source>
        <dbReference type="Proteomes" id="UP001056336"/>
    </source>
</evidence>
<name>A0ABY4R191_9ACTN</name>
<feature type="region of interest" description="Disordered" evidence="1">
    <location>
        <begin position="1"/>
        <end position="25"/>
    </location>
</feature>
<protein>
    <submittedName>
        <fullName evidence="2">Rv3235 family protein</fullName>
    </submittedName>
</protein>
<dbReference type="InterPro" id="IPR045596">
    <property type="entry name" value="DUF6459"/>
</dbReference>
<dbReference type="EMBL" id="CP097332">
    <property type="protein sequence ID" value="UQX89688.1"/>
    <property type="molecule type" value="Genomic_DNA"/>
</dbReference>
<evidence type="ECO:0000256" key="1">
    <source>
        <dbReference type="SAM" id="MobiDB-lite"/>
    </source>
</evidence>
<dbReference type="RefSeq" id="WP_249773584.1">
    <property type="nucleotide sequence ID" value="NZ_CP097332.1"/>
</dbReference>
<evidence type="ECO:0000313" key="2">
    <source>
        <dbReference type="EMBL" id="UQX89688.1"/>
    </source>
</evidence>
<dbReference type="Pfam" id="PF20060">
    <property type="entry name" value="DUF6459"/>
    <property type="match status" value="1"/>
</dbReference>
<sequence length="130" mass="13761">MPFEQPEAQDADFPPARENPGAVGLPEPGAFAKRLVVGVIEIATGRRSAAQLGRHTSPAVQAGLARDAGRITRLGTATRPASVHSVHASTTSAGIAEVAVVVRIEGRFRAIALRLEAQHGRWRCVRLQIG</sequence>
<reference evidence="2" key="1">
    <citation type="journal article" date="2018" name="Int. J. Syst. Evol. Microbiol.">
        <title>Jatrophihabitans telluris sp. nov., isolated from sediment soil of lava forest wetlands and the emended description of the genus Jatrophihabitans.</title>
        <authorList>
            <person name="Lee K.C."/>
            <person name="Suh M.K."/>
            <person name="Eom M.K."/>
            <person name="Kim K.K."/>
            <person name="Kim J.S."/>
            <person name="Kim D.S."/>
            <person name="Ko S.H."/>
            <person name="Shin Y.K."/>
            <person name="Lee J.S."/>
        </authorList>
    </citation>
    <scope>NUCLEOTIDE SEQUENCE</scope>
    <source>
        <strain evidence="2">N237</strain>
    </source>
</reference>
<accession>A0ABY4R191</accession>
<proteinExistence type="predicted"/>
<reference evidence="2" key="2">
    <citation type="submission" date="2022-05" db="EMBL/GenBank/DDBJ databases">
        <authorList>
            <person name="Kim J.-S."/>
            <person name="Lee K."/>
            <person name="Suh M."/>
            <person name="Eom M."/>
            <person name="Kim J.-S."/>
            <person name="Kim D.-S."/>
            <person name="Ko S.-H."/>
            <person name="Shin Y."/>
            <person name="Lee J.-S."/>
        </authorList>
    </citation>
    <scope>NUCLEOTIDE SEQUENCE</scope>
    <source>
        <strain evidence="2">N237</strain>
    </source>
</reference>
<organism evidence="2 3">
    <name type="scientific">Jatrophihabitans telluris</name>
    <dbReference type="NCBI Taxonomy" id="2038343"/>
    <lineage>
        <taxon>Bacteria</taxon>
        <taxon>Bacillati</taxon>
        <taxon>Actinomycetota</taxon>
        <taxon>Actinomycetes</taxon>
        <taxon>Jatrophihabitantales</taxon>
        <taxon>Jatrophihabitantaceae</taxon>
        <taxon>Jatrophihabitans</taxon>
    </lineage>
</organism>
<dbReference type="Proteomes" id="UP001056336">
    <property type="component" value="Chromosome"/>
</dbReference>
<gene>
    <name evidence="2" type="ORF">M6D93_06720</name>
</gene>